<feature type="non-terminal residue" evidence="1">
    <location>
        <position position="1"/>
    </location>
</feature>
<dbReference type="Proteomes" id="UP000749559">
    <property type="component" value="Unassembled WGS sequence"/>
</dbReference>
<keyword evidence="2" id="KW-1185">Reference proteome</keyword>
<name>A0A8J1U191_OWEFU</name>
<evidence type="ECO:0000313" key="2">
    <source>
        <dbReference type="Proteomes" id="UP000749559"/>
    </source>
</evidence>
<comment type="caution">
    <text evidence="1">The sequence shown here is derived from an EMBL/GenBank/DDBJ whole genome shotgun (WGS) entry which is preliminary data.</text>
</comment>
<dbReference type="EMBL" id="CAIIXF020000006">
    <property type="protein sequence ID" value="CAH1786100.1"/>
    <property type="molecule type" value="Genomic_DNA"/>
</dbReference>
<organism evidence="1 2">
    <name type="scientific">Owenia fusiformis</name>
    <name type="common">Polychaete worm</name>
    <dbReference type="NCBI Taxonomy" id="6347"/>
    <lineage>
        <taxon>Eukaryota</taxon>
        <taxon>Metazoa</taxon>
        <taxon>Spiralia</taxon>
        <taxon>Lophotrochozoa</taxon>
        <taxon>Annelida</taxon>
        <taxon>Polychaeta</taxon>
        <taxon>Sedentaria</taxon>
        <taxon>Canalipalpata</taxon>
        <taxon>Sabellida</taxon>
        <taxon>Oweniida</taxon>
        <taxon>Oweniidae</taxon>
        <taxon>Owenia</taxon>
    </lineage>
</organism>
<gene>
    <name evidence="1" type="ORF">OFUS_LOCUS12062</name>
</gene>
<protein>
    <submittedName>
        <fullName evidence="1">Uncharacterized protein</fullName>
    </submittedName>
</protein>
<sequence>TFLNGDIKGWISQQYATHDASSITLYITIEYQVILSLALEYNCCNSLNTDPILYLTMCDTIPEMEVEIKQSIFWAEKNKERMFSLWYDYTIYLFTPMTTQRCVRSVNVAVGFLQYSML</sequence>
<evidence type="ECO:0000313" key="1">
    <source>
        <dbReference type="EMBL" id="CAH1786100.1"/>
    </source>
</evidence>
<accession>A0A8J1U191</accession>
<reference evidence="1" key="1">
    <citation type="submission" date="2022-03" db="EMBL/GenBank/DDBJ databases">
        <authorList>
            <person name="Martin C."/>
        </authorList>
    </citation>
    <scope>NUCLEOTIDE SEQUENCE</scope>
</reference>
<dbReference type="AlphaFoldDB" id="A0A8J1U191"/>
<proteinExistence type="predicted"/>